<accession>A0ACB8A1G5</accession>
<evidence type="ECO:0000313" key="2">
    <source>
        <dbReference type="Proteomes" id="UP000790377"/>
    </source>
</evidence>
<evidence type="ECO:0000313" key="1">
    <source>
        <dbReference type="EMBL" id="KAH7906463.1"/>
    </source>
</evidence>
<dbReference type="EMBL" id="MU268015">
    <property type="protein sequence ID" value="KAH7906463.1"/>
    <property type="molecule type" value="Genomic_DNA"/>
</dbReference>
<reference evidence="1" key="1">
    <citation type="journal article" date="2021" name="New Phytol.">
        <title>Evolutionary innovations through gain and loss of genes in the ectomycorrhizal Boletales.</title>
        <authorList>
            <person name="Wu G."/>
            <person name="Miyauchi S."/>
            <person name="Morin E."/>
            <person name="Kuo A."/>
            <person name="Drula E."/>
            <person name="Varga T."/>
            <person name="Kohler A."/>
            <person name="Feng B."/>
            <person name="Cao Y."/>
            <person name="Lipzen A."/>
            <person name="Daum C."/>
            <person name="Hundley H."/>
            <person name="Pangilinan J."/>
            <person name="Johnson J."/>
            <person name="Barry K."/>
            <person name="LaButti K."/>
            <person name="Ng V."/>
            <person name="Ahrendt S."/>
            <person name="Min B."/>
            <person name="Choi I.G."/>
            <person name="Park H."/>
            <person name="Plett J.M."/>
            <person name="Magnuson J."/>
            <person name="Spatafora J.W."/>
            <person name="Nagy L.G."/>
            <person name="Henrissat B."/>
            <person name="Grigoriev I.V."/>
            <person name="Yang Z.L."/>
            <person name="Xu J."/>
            <person name="Martin F.M."/>
        </authorList>
    </citation>
    <scope>NUCLEOTIDE SEQUENCE</scope>
    <source>
        <strain evidence="1">ATCC 28755</strain>
    </source>
</reference>
<sequence>MASRSSTAAPDANVPLSLELTSSSQGESSLASQETSILLAGRRLAVVFLSFVVAFCLVAVDQTILSTALPTIASHFNAVSDLSWIASAYFLPQAAFMLFFGRVLTIAPAKPVFLTSIAIFELGSLFCAVSPSVNFLIFGRAVAGFGAAGLWVSIMSIVGRVTTMAQRPLLMGLFGAVFAVSSIVGPLLGGVFAGMNLNFHAVIKNSYTTLPITERVSWRWCFYINLPLGAFAIVIVALFLPNIAASDEKGSPMQRWKRLDWVGTSLSFAMVTFLLIALQWGGNEKPWNSASVVTLLVLSGGSGIAFFAWERRMGWNAILPLHIFLRESILGACFTSFFLLSQGVVLPLLYQSRGSSATQSGIDIIPYMMSGVITVVIAGGIITVSGYPWPFLVFFPLIASAAFGLLYTISPETSASRIIGYQILLGIGLGAAIQNTVVVAQGEVVNEPSLVPLATSAVTFMQLIGSSMGLAAAGAVFTSALRSELSIHLPDVPSSLIDAVASSVTVIFSLPEQEMTAAIAAYVSAVDRVYLIGVPAAALASLSALLVDRKKITLQQQPGAV</sequence>
<proteinExistence type="predicted"/>
<organism evidence="1 2">
    <name type="scientific">Hygrophoropsis aurantiaca</name>
    <dbReference type="NCBI Taxonomy" id="72124"/>
    <lineage>
        <taxon>Eukaryota</taxon>
        <taxon>Fungi</taxon>
        <taxon>Dikarya</taxon>
        <taxon>Basidiomycota</taxon>
        <taxon>Agaricomycotina</taxon>
        <taxon>Agaricomycetes</taxon>
        <taxon>Agaricomycetidae</taxon>
        <taxon>Boletales</taxon>
        <taxon>Coniophorineae</taxon>
        <taxon>Hygrophoropsidaceae</taxon>
        <taxon>Hygrophoropsis</taxon>
    </lineage>
</organism>
<comment type="caution">
    <text evidence="1">The sequence shown here is derived from an EMBL/GenBank/DDBJ whole genome shotgun (WGS) entry which is preliminary data.</text>
</comment>
<gene>
    <name evidence="1" type="ORF">BJ138DRAFT_1117542</name>
</gene>
<protein>
    <submittedName>
        <fullName evidence="1">Transporter</fullName>
    </submittedName>
</protein>
<keyword evidence="2" id="KW-1185">Reference proteome</keyword>
<dbReference type="Proteomes" id="UP000790377">
    <property type="component" value="Unassembled WGS sequence"/>
</dbReference>
<name>A0ACB8A1G5_9AGAM</name>